<dbReference type="PANTHER" id="PTHR33164">
    <property type="entry name" value="TRANSCRIPTIONAL REGULATOR, MARR FAMILY"/>
    <property type="match status" value="1"/>
</dbReference>
<dbReference type="AlphaFoldDB" id="K2K672"/>
<dbReference type="InterPro" id="IPR000835">
    <property type="entry name" value="HTH_MarR-typ"/>
</dbReference>
<accession>K2K672</accession>
<dbReference type="InterPro" id="IPR036388">
    <property type="entry name" value="WH-like_DNA-bd_sf"/>
</dbReference>
<comment type="caution">
    <text evidence="2">The sequence shown here is derived from an EMBL/GenBank/DDBJ whole genome shotgun (WGS) entry which is preliminary data.</text>
</comment>
<dbReference type="PATRIC" id="fig|1207063.3.peg.2685"/>
<name>K2K672_9PROT</name>
<evidence type="ECO:0000313" key="2">
    <source>
        <dbReference type="EMBL" id="EKE72950.1"/>
    </source>
</evidence>
<dbReference type="Gene3D" id="1.10.10.10">
    <property type="entry name" value="Winged helix-like DNA-binding domain superfamily/Winged helix DNA-binding domain"/>
    <property type="match status" value="1"/>
</dbReference>
<organism evidence="2 3">
    <name type="scientific">Oceanibaculum indicum P24</name>
    <dbReference type="NCBI Taxonomy" id="1207063"/>
    <lineage>
        <taxon>Bacteria</taxon>
        <taxon>Pseudomonadati</taxon>
        <taxon>Pseudomonadota</taxon>
        <taxon>Alphaproteobacteria</taxon>
        <taxon>Rhodospirillales</taxon>
        <taxon>Oceanibaculaceae</taxon>
        <taxon>Oceanibaculum</taxon>
    </lineage>
</organism>
<dbReference type="RefSeq" id="WP_008945262.1">
    <property type="nucleotide sequence ID" value="NZ_AMRL01000018.1"/>
</dbReference>
<dbReference type="PRINTS" id="PR00598">
    <property type="entry name" value="HTHMARR"/>
</dbReference>
<dbReference type="GO" id="GO:0006950">
    <property type="term" value="P:response to stress"/>
    <property type="evidence" value="ECO:0007669"/>
    <property type="project" value="TreeGrafter"/>
</dbReference>
<dbReference type="eggNOG" id="COG1846">
    <property type="taxonomic scope" value="Bacteria"/>
</dbReference>
<keyword evidence="3" id="KW-1185">Reference proteome</keyword>
<dbReference type="SUPFAM" id="SSF46785">
    <property type="entry name" value="Winged helix' DNA-binding domain"/>
    <property type="match status" value="1"/>
</dbReference>
<feature type="domain" description="HTH marR-type" evidence="1">
    <location>
        <begin position="32"/>
        <end position="161"/>
    </location>
</feature>
<evidence type="ECO:0000259" key="1">
    <source>
        <dbReference type="PROSITE" id="PS50995"/>
    </source>
</evidence>
<reference evidence="2 3" key="1">
    <citation type="journal article" date="2012" name="J. Bacteriol.">
        <title>Genome Sequence of Oceanibaculum indicum Type Strain P24.</title>
        <authorList>
            <person name="Lai Q."/>
            <person name="Shao Z."/>
        </authorList>
    </citation>
    <scope>NUCLEOTIDE SEQUENCE [LARGE SCALE GENOMIC DNA]</scope>
    <source>
        <strain evidence="2 3">P24</strain>
    </source>
</reference>
<evidence type="ECO:0000313" key="3">
    <source>
        <dbReference type="Proteomes" id="UP000006746"/>
    </source>
</evidence>
<dbReference type="PANTHER" id="PTHR33164:SF95">
    <property type="entry name" value="TRANSCRIPTIONAL REGULATOR"/>
    <property type="match status" value="1"/>
</dbReference>
<dbReference type="InterPro" id="IPR036390">
    <property type="entry name" value="WH_DNA-bd_sf"/>
</dbReference>
<dbReference type="EMBL" id="AMRL01000018">
    <property type="protein sequence ID" value="EKE72950.1"/>
    <property type="molecule type" value="Genomic_DNA"/>
</dbReference>
<dbReference type="PROSITE" id="PS50995">
    <property type="entry name" value="HTH_MARR_2"/>
    <property type="match status" value="1"/>
</dbReference>
<dbReference type="GO" id="GO:0003700">
    <property type="term" value="F:DNA-binding transcription factor activity"/>
    <property type="evidence" value="ECO:0007669"/>
    <property type="project" value="InterPro"/>
</dbReference>
<dbReference type="Pfam" id="PF12802">
    <property type="entry name" value="MarR_2"/>
    <property type="match status" value="1"/>
</dbReference>
<proteinExistence type="predicted"/>
<dbReference type="SMART" id="SM00347">
    <property type="entry name" value="HTH_MARR"/>
    <property type="match status" value="1"/>
</dbReference>
<gene>
    <name evidence="2" type="ORF">P24_13288</name>
</gene>
<sequence>MAVEKKLASEAPQAEGNEDSLIMSRMPLWARPGYLVRRLHQIHYALFFEECAAFDITPVQYGLLTTLAQNPDMDQNSLGRELGIDRTNVADVLNRLAKRGLVARERSKTDRRMVLWRLTTEGEKITGEMYEAMQRAQMKLMEPLRPEERNAFVTMLMRLVDGNNHLGRTIFRPS</sequence>
<protein>
    <submittedName>
        <fullName evidence="2">MarR family transcriptional regulator</fullName>
    </submittedName>
</protein>
<dbReference type="STRING" id="1207063.P24_13288"/>
<dbReference type="Proteomes" id="UP000006746">
    <property type="component" value="Unassembled WGS sequence"/>
</dbReference>
<dbReference type="InterPro" id="IPR039422">
    <property type="entry name" value="MarR/SlyA-like"/>
</dbReference>